<proteinExistence type="predicted"/>
<dbReference type="Proteomes" id="UP000317209">
    <property type="component" value="Unassembled WGS sequence"/>
</dbReference>
<evidence type="ECO:0000313" key="2">
    <source>
        <dbReference type="EMBL" id="TQL81886.1"/>
    </source>
</evidence>
<dbReference type="GO" id="GO:0003746">
    <property type="term" value="F:translation elongation factor activity"/>
    <property type="evidence" value="ECO:0007669"/>
    <property type="project" value="UniProtKB-KW"/>
</dbReference>
<accession>A0A543BAR1</accession>
<dbReference type="Pfam" id="PF01272">
    <property type="entry name" value="GreA_GreB"/>
    <property type="match status" value="1"/>
</dbReference>
<evidence type="ECO:0000259" key="1">
    <source>
        <dbReference type="Pfam" id="PF01272"/>
    </source>
</evidence>
<name>A0A543BAR1_9MICO</name>
<dbReference type="Gene3D" id="3.10.50.30">
    <property type="entry name" value="Transcription elongation factor, GreA/GreB, C-terminal domain"/>
    <property type="match status" value="1"/>
</dbReference>
<keyword evidence="2" id="KW-0648">Protein biosynthesis</keyword>
<dbReference type="AlphaFoldDB" id="A0A543BAR1"/>
<dbReference type="GO" id="GO:0003677">
    <property type="term" value="F:DNA binding"/>
    <property type="evidence" value="ECO:0007669"/>
    <property type="project" value="InterPro"/>
</dbReference>
<organism evidence="2 3">
    <name type="scientific">Microbacterium saperdae</name>
    <dbReference type="NCBI Taxonomy" id="69368"/>
    <lineage>
        <taxon>Bacteria</taxon>
        <taxon>Bacillati</taxon>
        <taxon>Actinomycetota</taxon>
        <taxon>Actinomycetes</taxon>
        <taxon>Micrococcales</taxon>
        <taxon>Microbacteriaceae</taxon>
        <taxon>Microbacterium</taxon>
    </lineage>
</organism>
<keyword evidence="3" id="KW-1185">Reference proteome</keyword>
<keyword evidence="2" id="KW-0251">Elongation factor</keyword>
<dbReference type="InterPro" id="IPR036953">
    <property type="entry name" value="GreA/GreB_C_sf"/>
</dbReference>
<dbReference type="EMBL" id="VFOX01000002">
    <property type="protein sequence ID" value="TQL81886.1"/>
    <property type="molecule type" value="Genomic_DNA"/>
</dbReference>
<dbReference type="InterPro" id="IPR001437">
    <property type="entry name" value="Tscrpt_elong_fac_GreA/B_C"/>
</dbReference>
<sequence length="130" mass="13275">MTSPAVWMPPATLAALQAEIATLEAQGSEATLSDKARAVELRALVRNADVAVKPNDGLVEPGMLVTVGFADGSTDTFLLGERTVLADDRALSPRSPLGAAVNGRYVGDDVTYTAPNGPATVSVLAAEPAA</sequence>
<evidence type="ECO:0000313" key="3">
    <source>
        <dbReference type="Proteomes" id="UP000317209"/>
    </source>
</evidence>
<comment type="caution">
    <text evidence="2">The sequence shown here is derived from an EMBL/GenBank/DDBJ whole genome shotgun (WGS) entry which is preliminary data.</text>
</comment>
<dbReference type="GO" id="GO:0032784">
    <property type="term" value="P:regulation of DNA-templated transcription elongation"/>
    <property type="evidence" value="ECO:0007669"/>
    <property type="project" value="InterPro"/>
</dbReference>
<gene>
    <name evidence="2" type="ORF">FB560_3367</name>
</gene>
<protein>
    <submittedName>
        <fullName evidence="2">GreA/GreB family transcription elongation factor</fullName>
    </submittedName>
</protein>
<dbReference type="SUPFAM" id="SSF54534">
    <property type="entry name" value="FKBP-like"/>
    <property type="match status" value="1"/>
</dbReference>
<feature type="domain" description="Transcription elongation factor GreA/GreB C-terminal" evidence="1">
    <location>
        <begin position="57"/>
        <end position="127"/>
    </location>
</feature>
<dbReference type="RefSeq" id="WP_170198191.1">
    <property type="nucleotide sequence ID" value="NZ_VFOX01000002.1"/>
</dbReference>
<reference evidence="2 3" key="1">
    <citation type="submission" date="2019-06" db="EMBL/GenBank/DDBJ databases">
        <title>Sequencing the genomes of 1000 actinobacteria strains.</title>
        <authorList>
            <person name="Klenk H.-P."/>
        </authorList>
    </citation>
    <scope>NUCLEOTIDE SEQUENCE [LARGE SCALE GENOMIC DNA]</scope>
    <source>
        <strain evidence="2 3">DSM 20169</strain>
    </source>
</reference>